<dbReference type="AlphaFoldDB" id="A0A319C2E1"/>
<dbReference type="RefSeq" id="XP_025488159.1">
    <property type="nucleotide sequence ID" value="XM_025636100.1"/>
</dbReference>
<proteinExistence type="predicted"/>
<sequence length="70" mass="7857">MVQARLCIGSINPRAREVRVRNISNITHPCTPSRRYLNGRQYFSSYRANLPASTSYKKAVGRSTSLGGRD</sequence>
<reference evidence="1 2" key="1">
    <citation type="submission" date="2016-12" db="EMBL/GenBank/DDBJ databases">
        <title>The genomes of Aspergillus section Nigri reveals drivers in fungal speciation.</title>
        <authorList>
            <consortium name="DOE Joint Genome Institute"/>
            <person name="Vesth T.C."/>
            <person name="Nybo J."/>
            <person name="Theobald S."/>
            <person name="Brandl J."/>
            <person name="Frisvad J.C."/>
            <person name="Nielsen K.F."/>
            <person name="Lyhne E.K."/>
            <person name="Kogle M.E."/>
            <person name="Kuo A."/>
            <person name="Riley R."/>
            <person name="Clum A."/>
            <person name="Nolan M."/>
            <person name="Lipzen A."/>
            <person name="Salamov A."/>
            <person name="Henrissat B."/>
            <person name="Wiebenga A."/>
            <person name="De Vries R.P."/>
            <person name="Grigoriev I.V."/>
            <person name="Mortensen U.H."/>
            <person name="Andersen M.R."/>
            <person name="Baker S.E."/>
        </authorList>
    </citation>
    <scope>NUCLEOTIDE SEQUENCE [LARGE SCALE GENOMIC DNA]</scope>
    <source>
        <strain evidence="1 2">CBS 121591</strain>
    </source>
</reference>
<gene>
    <name evidence="1" type="ORF">BO82DRAFT_357739</name>
</gene>
<protein>
    <submittedName>
        <fullName evidence="1">Uncharacterized protein</fullName>
    </submittedName>
</protein>
<dbReference type="EMBL" id="KZ821734">
    <property type="protein sequence ID" value="PYH77959.1"/>
    <property type="molecule type" value="Genomic_DNA"/>
</dbReference>
<name>A0A319C2E1_9EURO</name>
<dbReference type="VEuPathDB" id="FungiDB:BO82DRAFT_357739"/>
<dbReference type="Proteomes" id="UP000248340">
    <property type="component" value="Unassembled WGS sequence"/>
</dbReference>
<keyword evidence="2" id="KW-1185">Reference proteome</keyword>
<evidence type="ECO:0000313" key="1">
    <source>
        <dbReference type="EMBL" id="PYH77959.1"/>
    </source>
</evidence>
<dbReference type="GeneID" id="37138841"/>
<organism evidence="1 2">
    <name type="scientific">Aspergillus uvarum CBS 121591</name>
    <dbReference type="NCBI Taxonomy" id="1448315"/>
    <lineage>
        <taxon>Eukaryota</taxon>
        <taxon>Fungi</taxon>
        <taxon>Dikarya</taxon>
        <taxon>Ascomycota</taxon>
        <taxon>Pezizomycotina</taxon>
        <taxon>Eurotiomycetes</taxon>
        <taxon>Eurotiomycetidae</taxon>
        <taxon>Eurotiales</taxon>
        <taxon>Aspergillaceae</taxon>
        <taxon>Aspergillus</taxon>
        <taxon>Aspergillus subgen. Circumdati</taxon>
    </lineage>
</organism>
<accession>A0A319C2E1</accession>
<evidence type="ECO:0000313" key="2">
    <source>
        <dbReference type="Proteomes" id="UP000248340"/>
    </source>
</evidence>